<dbReference type="InterPro" id="IPR015943">
    <property type="entry name" value="WD40/YVTN_repeat-like_dom_sf"/>
</dbReference>
<reference evidence="20" key="2">
    <citation type="submission" date="2025-08" db="UniProtKB">
        <authorList>
            <consortium name="Ensembl"/>
        </authorList>
    </citation>
    <scope>IDENTIFICATION</scope>
    <source>
        <strain evidence="20">Thorbecke</strain>
    </source>
</reference>
<dbReference type="AlphaFoldDB" id="G1SJ30"/>
<feature type="domain" description="Small-subunit processome Utp12" evidence="19">
    <location>
        <begin position="646"/>
        <end position="748"/>
    </location>
</feature>
<dbReference type="EMBL" id="AAGW02005748">
    <property type="status" value="NOT_ANNOTATED_CDS"/>
    <property type="molecule type" value="Genomic_DNA"/>
</dbReference>
<proteinExistence type="inferred from homology"/>
<evidence type="ECO:0000256" key="2">
    <source>
        <dbReference type="ARBA" id="ARBA00022499"/>
    </source>
</evidence>
<dbReference type="EMBL" id="AAGW02005743">
    <property type="status" value="NOT_ANNOTATED_CDS"/>
    <property type="molecule type" value="Genomic_DNA"/>
</dbReference>
<dbReference type="SUPFAM" id="SSF50978">
    <property type="entry name" value="WD40 repeat-like"/>
    <property type="match status" value="1"/>
</dbReference>
<evidence type="ECO:0000256" key="12">
    <source>
        <dbReference type="ARBA" id="ARBA00023242"/>
    </source>
</evidence>
<evidence type="ECO:0000256" key="16">
    <source>
        <dbReference type="ARBA" id="ARBA00070548"/>
    </source>
</evidence>
<evidence type="ECO:0000256" key="13">
    <source>
        <dbReference type="ARBA" id="ARBA00038335"/>
    </source>
</evidence>
<evidence type="ECO:0000256" key="7">
    <source>
        <dbReference type="ARBA" id="ARBA00022737"/>
    </source>
</evidence>
<dbReference type="GO" id="GO:0003723">
    <property type="term" value="F:RNA binding"/>
    <property type="evidence" value="ECO:0007669"/>
    <property type="project" value="UniProtKB-KW"/>
</dbReference>
<keyword evidence="21" id="KW-1185">Reference proteome</keyword>
<dbReference type="InterPro" id="IPR052414">
    <property type="entry name" value="U3_snoRNA-assoc_WDR"/>
</dbReference>
<dbReference type="SMART" id="SM00320">
    <property type="entry name" value="WD40"/>
    <property type="match status" value="5"/>
</dbReference>
<dbReference type="EMBL" id="AAGW02005742">
    <property type="status" value="NOT_ANNOTATED_CDS"/>
    <property type="molecule type" value="Genomic_DNA"/>
</dbReference>
<dbReference type="InterPro" id="IPR036322">
    <property type="entry name" value="WD40_repeat_dom_sf"/>
</dbReference>
<feature type="region of interest" description="Disordered" evidence="18">
    <location>
        <begin position="103"/>
        <end position="166"/>
    </location>
</feature>
<feature type="repeat" description="WD" evidence="17">
    <location>
        <begin position="296"/>
        <end position="331"/>
    </location>
</feature>
<feature type="region of interest" description="Disordered" evidence="18">
    <location>
        <begin position="57"/>
        <end position="82"/>
    </location>
</feature>
<keyword evidence="9" id="KW-0694">RNA-binding</keyword>
<dbReference type="eggNOG" id="KOG4547">
    <property type="taxonomic scope" value="Eukaryota"/>
</dbReference>
<dbReference type="Ensembl" id="ENSOCUT00000003130.4">
    <property type="protein sequence ID" value="ENSOCUP00000002718.4"/>
    <property type="gene ID" value="ENSOCUG00000003126.4"/>
</dbReference>
<dbReference type="EMBL" id="AAGW02005746">
    <property type="status" value="NOT_ANNOTATED_CDS"/>
    <property type="molecule type" value="Genomic_DNA"/>
</dbReference>
<keyword evidence="8" id="KW-0832">Ubl conjugation</keyword>
<dbReference type="Pfam" id="PF04003">
    <property type="entry name" value="Utp12"/>
    <property type="match status" value="1"/>
</dbReference>
<evidence type="ECO:0000256" key="15">
    <source>
        <dbReference type="ARBA" id="ARBA00063738"/>
    </source>
</evidence>
<protein>
    <recommendedName>
        <fullName evidence="16">WD repeat-containing protein 43</fullName>
    </recommendedName>
</protein>
<dbReference type="PaxDb" id="9986-ENSOCUP00000002718"/>
<sequence>MAIAPTHYIWQRERSVHHSGAVRNYNRDEVQLPRGPSATPVDCSLCGKKGRYVRLGLSSTSSSSSDTVEMEKHSQESHNSLSMSITADPSQAYNYSQATDLARPSPVTFPNALSSASERGSDGPHRATVHRTAPPNAPRRRAEPLRPTSSLQAPPSTAAPAHGRTRGYRGARAAMAAGGGGSGDPLAPAGVPCAFSPHGQAYFALASTDGHLRVWETANNRLHQEYVPSAHLSGTCTCLAWAPVRLQAKESPQRKKRKSEALGTSNQTDLLALGTTVGSILLYSTVKGELHSKLTSGGHDNRVNCIQWHQDSGCLYSCSDDKHIVEWNVQTCKVKCKWKGDNSSVSSLCISPDGKMLLSAGRTIKLWVLETKEVYRHFTGHATPVSSLKFTTIRPPNESQPFDGITGLYFLSGAVHDRLLNVWQVRSENKEKNAVMSFTVTDEPVYIDLTLSENKEEPVKLAVVCRDGQVHLFEHILNGYCKKPLSSNCTIQIASPGKGKKSTPKPIPILAAGFCSDKMSLLLVYGNWFQPAIERVALNSKETHMCLVRDISNCWAPKVETAITKVRTPVMNAEAKVLVPGLPGHHAAIKPAPPPAEGKESKRKLTGNEVSIEERLGAMDIDAKKGKDDLQTNSFPVLLTQGLESNDFDMLNKVLQTRNLNLIKKTVLRMPLHAVIPLLQELTKRLQGHPNSAVLMVQWLKCVLTIHASYLSTLPDLVPQLGTLYQLMESRVKTFQKLSHLHGKLILLITQVTASEKTKGAASPDQKAKVVYEEEFSEEESDDEVPDKDSDDNWDEDEEEKETETDEDVDEENGQEDEDGEENGPWMSQGTALWTCNDCGHTTAAAPVQPRRRLRHPGHGYP</sequence>
<dbReference type="GO" id="GO:2000234">
    <property type="term" value="P:positive regulation of rRNA processing"/>
    <property type="evidence" value="ECO:0007669"/>
    <property type="project" value="Ensembl"/>
</dbReference>
<evidence type="ECO:0000256" key="4">
    <source>
        <dbReference type="ARBA" id="ARBA00022552"/>
    </source>
</evidence>
<name>G1SJ30_RABIT</name>
<evidence type="ECO:0000256" key="6">
    <source>
        <dbReference type="ARBA" id="ARBA00022574"/>
    </source>
</evidence>
<dbReference type="Pfam" id="PF00400">
    <property type="entry name" value="WD40"/>
    <property type="match status" value="2"/>
</dbReference>
<evidence type="ECO:0000256" key="10">
    <source>
        <dbReference type="ARBA" id="ARBA00023015"/>
    </source>
</evidence>
<evidence type="ECO:0000256" key="3">
    <source>
        <dbReference type="ARBA" id="ARBA00022517"/>
    </source>
</evidence>
<keyword evidence="5" id="KW-0597">Phosphoprotein</keyword>
<dbReference type="GO" id="GO:0000462">
    <property type="term" value="P:maturation of SSU-rRNA from tricistronic rRNA transcript (SSU-rRNA, 5.8S rRNA, LSU-rRNA)"/>
    <property type="evidence" value="ECO:0007669"/>
    <property type="project" value="TreeGrafter"/>
</dbReference>
<dbReference type="GO" id="GO:0001650">
    <property type="term" value="C:fibrillar center"/>
    <property type="evidence" value="ECO:0007669"/>
    <property type="project" value="UniProtKB-SubCell"/>
</dbReference>
<comment type="subunit">
    <text evidence="15">Part of the small subunit (SSU) processome, composed of more than 70 proteins and the RNA chaperone small nucleolar RNA (snoRNA) U3. May be a component of the proposed t-UTP subcomplex of the ribosomal small subunit (SSU) processome containing at least UTP4, WDR43, HEATR1, UTP15, WDR75. Binds to RNA; binding is required for its chromatin association. Interacts with CDK9, DDX21 and SUPT6H. Interacts with RNA polymerase II. Interacts directly with UTP4 and UTP15.</text>
</comment>
<dbReference type="STRING" id="9986.ENSOCUP00000002718"/>
<dbReference type="InterPro" id="IPR001680">
    <property type="entry name" value="WD40_rpt"/>
</dbReference>
<keyword evidence="4" id="KW-0698">rRNA processing</keyword>
<accession>G1SJ30</accession>
<dbReference type="SMR" id="G1SJ30"/>
<evidence type="ECO:0000259" key="19">
    <source>
        <dbReference type="Pfam" id="PF04003"/>
    </source>
</evidence>
<evidence type="ECO:0000256" key="1">
    <source>
        <dbReference type="ARBA" id="ARBA00004642"/>
    </source>
</evidence>
<dbReference type="FunFam" id="2.130.10.10:FF:000468">
    <property type="entry name" value="WD repeat domain 43"/>
    <property type="match status" value="1"/>
</dbReference>
<evidence type="ECO:0000256" key="8">
    <source>
        <dbReference type="ARBA" id="ARBA00022843"/>
    </source>
</evidence>
<keyword evidence="11" id="KW-0804">Transcription</keyword>
<evidence type="ECO:0000313" key="20">
    <source>
        <dbReference type="Ensembl" id="ENSOCUP00000002718.4"/>
    </source>
</evidence>
<dbReference type="EMBL" id="AAGW02005744">
    <property type="status" value="NOT_ANNOTATED_CDS"/>
    <property type="molecule type" value="Genomic_DNA"/>
</dbReference>
<dbReference type="EMBL" id="AAGW02005745">
    <property type="status" value="NOT_ANNOTATED_CDS"/>
    <property type="molecule type" value="Genomic_DNA"/>
</dbReference>
<dbReference type="GO" id="GO:0032040">
    <property type="term" value="C:small-subunit processome"/>
    <property type="evidence" value="ECO:0007669"/>
    <property type="project" value="Ensembl"/>
</dbReference>
<keyword evidence="3" id="KW-0690">Ribosome biogenesis</keyword>
<dbReference type="GO" id="GO:0045943">
    <property type="term" value="P:positive regulation of transcription by RNA polymerase I"/>
    <property type="evidence" value="ECO:0007669"/>
    <property type="project" value="Ensembl"/>
</dbReference>
<dbReference type="FunCoup" id="G1SJ30">
    <property type="interactions" value="2683"/>
</dbReference>
<keyword evidence="12" id="KW-0539">Nucleus</keyword>
<evidence type="ECO:0000256" key="5">
    <source>
        <dbReference type="ARBA" id="ARBA00022553"/>
    </source>
</evidence>
<evidence type="ECO:0000256" key="11">
    <source>
        <dbReference type="ARBA" id="ARBA00023163"/>
    </source>
</evidence>
<evidence type="ECO:0000256" key="14">
    <source>
        <dbReference type="ARBA" id="ARBA00060374"/>
    </source>
</evidence>
<dbReference type="GO" id="GO:0005654">
    <property type="term" value="C:nucleoplasm"/>
    <property type="evidence" value="ECO:0007669"/>
    <property type="project" value="UniProtKB-SubCell"/>
</dbReference>
<feature type="compositionally biased region" description="Acidic residues" evidence="18">
    <location>
        <begin position="773"/>
        <end position="822"/>
    </location>
</feature>
<dbReference type="InParanoid" id="G1SJ30"/>
<dbReference type="EMBL" id="AAGW02005747">
    <property type="status" value="NOT_ANNOTATED_CDS"/>
    <property type="molecule type" value="Genomic_DNA"/>
</dbReference>
<reference evidence="20" key="3">
    <citation type="submission" date="2025-09" db="UniProtKB">
        <authorList>
            <consortium name="Ensembl"/>
        </authorList>
    </citation>
    <scope>IDENTIFICATION</scope>
    <source>
        <strain evidence="20">Thorbecke</strain>
    </source>
</reference>
<keyword evidence="10" id="KW-0805">Transcription regulation</keyword>
<keyword evidence="6 17" id="KW-0853">WD repeat</keyword>
<evidence type="ECO:0000256" key="17">
    <source>
        <dbReference type="PROSITE-ProRule" id="PRU00221"/>
    </source>
</evidence>
<dbReference type="HOGENOM" id="CLU_020516_1_0_1"/>
<comment type="similarity">
    <text evidence="13">Belongs to the UTP5 family.</text>
</comment>
<dbReference type="InterPro" id="IPR007148">
    <property type="entry name" value="SSU_processome_Utp12"/>
</dbReference>
<evidence type="ECO:0000313" key="21">
    <source>
        <dbReference type="Proteomes" id="UP000001811"/>
    </source>
</evidence>
<dbReference type="PROSITE" id="PS50082">
    <property type="entry name" value="WD_REPEATS_2"/>
    <property type="match status" value="1"/>
</dbReference>
<reference evidence="20 21" key="1">
    <citation type="journal article" date="2011" name="Nature">
        <title>A high-resolution map of human evolutionary constraint using 29 mammals.</title>
        <authorList>
            <person name="Lindblad-Toh K."/>
            <person name="Garber M."/>
            <person name="Zuk O."/>
            <person name="Lin M.F."/>
            <person name="Parker B.J."/>
            <person name="Washietl S."/>
            <person name="Kheradpour P."/>
            <person name="Ernst J."/>
            <person name="Jordan G."/>
            <person name="Mauceli E."/>
            <person name="Ward L.D."/>
            <person name="Lowe C.B."/>
            <person name="Holloway A.K."/>
            <person name="Clamp M."/>
            <person name="Gnerre S."/>
            <person name="Alfoldi J."/>
            <person name="Beal K."/>
            <person name="Chang J."/>
            <person name="Clawson H."/>
            <person name="Cuff J."/>
            <person name="Di Palma F."/>
            <person name="Fitzgerald S."/>
            <person name="Flicek P."/>
            <person name="Guttman M."/>
            <person name="Hubisz M.J."/>
            <person name="Jaffe D.B."/>
            <person name="Jungreis I."/>
            <person name="Kent W.J."/>
            <person name="Kostka D."/>
            <person name="Lara M."/>
            <person name="Martins A.L."/>
            <person name="Massingham T."/>
            <person name="Moltke I."/>
            <person name="Raney B.J."/>
            <person name="Rasmussen M.D."/>
            <person name="Robinson J."/>
            <person name="Stark A."/>
            <person name="Vilella A.J."/>
            <person name="Wen J."/>
            <person name="Xie X."/>
            <person name="Zody M.C."/>
            <person name="Baldwin J."/>
            <person name="Bloom T."/>
            <person name="Chin C.W."/>
            <person name="Heiman D."/>
            <person name="Nicol R."/>
            <person name="Nusbaum C."/>
            <person name="Young S."/>
            <person name="Wilkinson J."/>
            <person name="Worley K.C."/>
            <person name="Kovar C.L."/>
            <person name="Muzny D.M."/>
            <person name="Gibbs R.A."/>
            <person name="Cree A."/>
            <person name="Dihn H.H."/>
            <person name="Fowler G."/>
            <person name="Jhangiani S."/>
            <person name="Joshi V."/>
            <person name="Lee S."/>
            <person name="Lewis L.R."/>
            <person name="Nazareth L.V."/>
            <person name="Okwuonu G."/>
            <person name="Santibanez J."/>
            <person name="Warren W.C."/>
            <person name="Mardis E.R."/>
            <person name="Weinstock G.M."/>
            <person name="Wilson R.K."/>
            <person name="Delehaunty K."/>
            <person name="Dooling D."/>
            <person name="Fronik C."/>
            <person name="Fulton L."/>
            <person name="Fulton B."/>
            <person name="Graves T."/>
            <person name="Minx P."/>
            <person name="Sodergren E."/>
            <person name="Birney E."/>
            <person name="Margulies E.H."/>
            <person name="Herrero J."/>
            <person name="Green E.D."/>
            <person name="Haussler D."/>
            <person name="Siepel A."/>
            <person name="Goldman N."/>
            <person name="Pollard K.S."/>
            <person name="Pedersen J.S."/>
            <person name="Lander E.S."/>
            <person name="Kellis M."/>
        </authorList>
    </citation>
    <scope>NUCLEOTIDE SEQUENCE [LARGE SCALE GENOMIC DNA]</scope>
    <source>
        <strain evidence="20 21">Thorbecke inbred</strain>
    </source>
</reference>
<evidence type="ECO:0000256" key="9">
    <source>
        <dbReference type="ARBA" id="ARBA00022884"/>
    </source>
</evidence>
<feature type="region of interest" description="Disordered" evidence="18">
    <location>
        <begin position="757"/>
        <end position="862"/>
    </location>
</feature>
<feature type="compositionally biased region" description="Basic residues" evidence="18">
    <location>
        <begin position="850"/>
        <end position="862"/>
    </location>
</feature>
<dbReference type="GeneTree" id="ENSGT00390000004254"/>
<dbReference type="PROSITE" id="PS50294">
    <property type="entry name" value="WD_REPEATS_REGION"/>
    <property type="match status" value="1"/>
</dbReference>
<dbReference type="Gene3D" id="2.130.10.10">
    <property type="entry name" value="YVTN repeat-like/Quinoprotein amine dehydrogenase"/>
    <property type="match status" value="2"/>
</dbReference>
<organism evidence="20 21">
    <name type="scientific">Oryctolagus cuniculus</name>
    <name type="common">Rabbit</name>
    <dbReference type="NCBI Taxonomy" id="9986"/>
    <lineage>
        <taxon>Eukaryota</taxon>
        <taxon>Metazoa</taxon>
        <taxon>Chordata</taxon>
        <taxon>Craniata</taxon>
        <taxon>Vertebrata</taxon>
        <taxon>Euteleostomi</taxon>
        <taxon>Mammalia</taxon>
        <taxon>Eutheria</taxon>
        <taxon>Euarchontoglires</taxon>
        <taxon>Glires</taxon>
        <taxon>Lagomorpha</taxon>
        <taxon>Leporidae</taxon>
        <taxon>Oryctolagus</taxon>
    </lineage>
</organism>
<keyword evidence="2" id="KW-1017">Isopeptide bond</keyword>
<evidence type="ECO:0000256" key="18">
    <source>
        <dbReference type="SAM" id="MobiDB-lite"/>
    </source>
</evidence>
<keyword evidence="7" id="KW-0677">Repeat</keyword>
<dbReference type="PANTHER" id="PTHR44267">
    <property type="entry name" value="WD REPEAT-CONTAINING PROTEIN 43"/>
    <property type="match status" value="1"/>
</dbReference>
<gene>
    <name evidence="20" type="primary">WDR43</name>
</gene>
<dbReference type="Proteomes" id="UP000001811">
    <property type="component" value="Chromosome 2"/>
</dbReference>
<comment type="subcellular location">
    <subcellularLocation>
        <location evidence="14">Nucleus</location>
        <location evidence="14">Nucleolus fibrillar center</location>
    </subcellularLocation>
    <subcellularLocation>
        <location evidence="1">Nucleus</location>
        <location evidence="1">Nucleoplasm</location>
    </subcellularLocation>
</comment>
<dbReference type="PANTHER" id="PTHR44267:SF1">
    <property type="entry name" value="WD REPEAT-CONTAINING PROTEIN 43"/>
    <property type="match status" value="1"/>
</dbReference>
<dbReference type="Bgee" id="ENSOCUG00000003126">
    <property type="expression patterns" value="Expressed in autopod skin and 16 other cell types or tissues"/>
</dbReference>